<evidence type="ECO:0000259" key="5">
    <source>
        <dbReference type="PROSITE" id="PS50145"/>
    </source>
</evidence>
<evidence type="ECO:0000256" key="1">
    <source>
        <dbReference type="ARBA" id="ARBA00022723"/>
    </source>
</evidence>
<dbReference type="OrthoDB" id="9049620at2759"/>
<keyword evidence="2 4" id="KW-0863">Zinc-finger</keyword>
<evidence type="ECO:0000313" key="6">
    <source>
        <dbReference type="EMBL" id="CAH1242292.1"/>
    </source>
</evidence>
<dbReference type="GO" id="GO:0008270">
    <property type="term" value="F:zinc ion binding"/>
    <property type="evidence" value="ECO:0007669"/>
    <property type="project" value="UniProtKB-KW"/>
</dbReference>
<dbReference type="SUPFAM" id="SSF49599">
    <property type="entry name" value="TRAF domain-like"/>
    <property type="match status" value="1"/>
</dbReference>
<accession>A0A8K0E5A1</accession>
<sequence length="353" mass="38894">MEAEELPIRCHRAFAHPEEVVACLHWSVESNDEWNRQGQTETLRLLQKLDGSMLRCGHNVCFGCHQVIMECPLCKGSVTRVGPNIAVCNLSRKLEATCAFECEFPEKVTVDDVLTHLKTTCPYVKVACPNEGCTTHVPREGLQSHRDVCGYGFDERCRSNLEAVLEAGEPSGGLGPAQDDQNAKETCIDTLETFLDTIPNPQQGTQPQHHHLQQAAPVTQYRRIAPKPLPAAPPVFISLHSPSSTFVPLISPPATMSPGLIPLLPNGPIFTPITNQSVMMGSFGGIHSFHPYHLNPPIAMASPRPINWVKITYGGFTGSLVWKITFKAGEVKGWRRALKAEVLDRVHMLQTLS</sequence>
<keyword evidence="1 4" id="KW-0479">Metal-binding</keyword>
<dbReference type="Gene3D" id="3.30.40.10">
    <property type="entry name" value="Zinc/RING finger domain, C3HC4 (zinc finger)"/>
    <property type="match status" value="2"/>
</dbReference>
<organism evidence="6 7">
    <name type="scientific">Branchiostoma lanceolatum</name>
    <name type="common">Common lancelet</name>
    <name type="synonym">Amphioxus lanceolatum</name>
    <dbReference type="NCBI Taxonomy" id="7740"/>
    <lineage>
        <taxon>Eukaryota</taxon>
        <taxon>Metazoa</taxon>
        <taxon>Chordata</taxon>
        <taxon>Cephalochordata</taxon>
        <taxon>Leptocardii</taxon>
        <taxon>Amphioxiformes</taxon>
        <taxon>Branchiostomatidae</taxon>
        <taxon>Branchiostoma</taxon>
    </lineage>
</organism>
<dbReference type="InterPro" id="IPR013083">
    <property type="entry name" value="Znf_RING/FYVE/PHD"/>
</dbReference>
<dbReference type="SUPFAM" id="SSF57850">
    <property type="entry name" value="RING/U-box"/>
    <property type="match status" value="1"/>
</dbReference>
<dbReference type="AlphaFoldDB" id="A0A8K0E5A1"/>
<keyword evidence="7" id="KW-1185">Reference proteome</keyword>
<protein>
    <submittedName>
        <fullName evidence="6">RNF151 protein</fullName>
    </submittedName>
</protein>
<dbReference type="EMBL" id="OV696697">
    <property type="protein sequence ID" value="CAH1242292.1"/>
    <property type="molecule type" value="Genomic_DNA"/>
</dbReference>
<dbReference type="Proteomes" id="UP000838412">
    <property type="component" value="Chromosome 12"/>
</dbReference>
<proteinExistence type="predicted"/>
<evidence type="ECO:0000313" key="7">
    <source>
        <dbReference type="Proteomes" id="UP000838412"/>
    </source>
</evidence>
<evidence type="ECO:0000256" key="4">
    <source>
        <dbReference type="PROSITE-ProRule" id="PRU00207"/>
    </source>
</evidence>
<evidence type="ECO:0000256" key="2">
    <source>
        <dbReference type="ARBA" id="ARBA00022771"/>
    </source>
</evidence>
<feature type="zinc finger region" description="TRAF-type" evidence="4">
    <location>
        <begin position="115"/>
        <end position="149"/>
    </location>
</feature>
<feature type="domain" description="TRAF-type" evidence="5">
    <location>
        <begin position="115"/>
        <end position="149"/>
    </location>
</feature>
<name>A0A8K0E5A1_BRALA</name>
<evidence type="ECO:0000256" key="3">
    <source>
        <dbReference type="ARBA" id="ARBA00022833"/>
    </source>
</evidence>
<dbReference type="InterPro" id="IPR001293">
    <property type="entry name" value="Znf_TRAF"/>
</dbReference>
<dbReference type="PROSITE" id="PS50145">
    <property type="entry name" value="ZF_TRAF"/>
    <property type="match status" value="1"/>
</dbReference>
<gene>
    <name evidence="6" type="primary">RNF151</name>
    <name evidence="6" type="ORF">BLAG_LOCUS5597</name>
</gene>
<keyword evidence="3 4" id="KW-0862">Zinc</keyword>
<reference evidence="6" key="1">
    <citation type="submission" date="2022-01" db="EMBL/GenBank/DDBJ databases">
        <authorList>
            <person name="Braso-Vives M."/>
        </authorList>
    </citation>
    <scope>NUCLEOTIDE SEQUENCE</scope>
</reference>